<evidence type="ECO:0000256" key="11">
    <source>
        <dbReference type="PIRSR" id="PIRSR000099-2"/>
    </source>
</evidence>
<accession>A0A1G8VX28</accession>
<comment type="pathway">
    <text evidence="8">Amino-acid biosynthesis; L-histidine biosynthesis; L-histidine from 5-phospho-alpha-D-ribose 1-diphosphate: step 9/9.</text>
</comment>
<feature type="binding site" evidence="8 12">
    <location>
        <position position="416"/>
    </location>
    <ligand>
        <name>substrate</name>
    </ligand>
</feature>
<feature type="binding site" evidence="8 12">
    <location>
        <position position="324"/>
    </location>
    <ligand>
        <name>substrate</name>
    </ligand>
</feature>
<feature type="binding site" evidence="8 12">
    <location>
        <position position="258"/>
    </location>
    <ligand>
        <name>substrate</name>
    </ligand>
</feature>
<dbReference type="PROSITE" id="PS00611">
    <property type="entry name" value="HISOL_DEHYDROGENASE"/>
    <property type="match status" value="1"/>
</dbReference>
<feature type="binding site" evidence="8 11">
    <location>
        <position position="210"/>
    </location>
    <ligand>
        <name>NAD(+)</name>
        <dbReference type="ChEBI" id="CHEBI:57540"/>
    </ligand>
</feature>
<dbReference type="InterPro" id="IPR012131">
    <property type="entry name" value="Hstdl_DH"/>
</dbReference>
<feature type="binding site" evidence="8 13">
    <location>
        <position position="258"/>
    </location>
    <ligand>
        <name>Zn(2+)</name>
        <dbReference type="ChEBI" id="CHEBI:29105"/>
    </ligand>
</feature>
<dbReference type="GO" id="GO:0004399">
    <property type="term" value="F:histidinol dehydrogenase activity"/>
    <property type="evidence" value="ECO:0007669"/>
    <property type="project" value="UniProtKB-UniRule"/>
</dbReference>
<dbReference type="PANTHER" id="PTHR21256:SF2">
    <property type="entry name" value="HISTIDINE BIOSYNTHESIS TRIFUNCTIONAL PROTEIN"/>
    <property type="match status" value="1"/>
</dbReference>
<evidence type="ECO:0000256" key="13">
    <source>
        <dbReference type="PIRSR" id="PIRSR000099-4"/>
    </source>
</evidence>
<proteinExistence type="inferred from homology"/>
<feature type="active site" description="Proton acceptor" evidence="8 10">
    <location>
        <position position="323"/>
    </location>
</feature>
<evidence type="ECO:0000256" key="14">
    <source>
        <dbReference type="RuleBase" id="RU004175"/>
    </source>
</evidence>
<keyword evidence="8" id="KW-0368">Histidine biosynthesis</keyword>
<dbReference type="HAMAP" id="MF_01024">
    <property type="entry name" value="HisD"/>
    <property type="match status" value="1"/>
</dbReference>
<dbReference type="GO" id="GO:0008270">
    <property type="term" value="F:zinc ion binding"/>
    <property type="evidence" value="ECO:0007669"/>
    <property type="project" value="UniProtKB-UniRule"/>
</dbReference>
<evidence type="ECO:0000256" key="5">
    <source>
        <dbReference type="ARBA" id="ARBA00022833"/>
    </source>
</evidence>
<dbReference type="Pfam" id="PF00815">
    <property type="entry name" value="Histidinol_dh"/>
    <property type="match status" value="1"/>
</dbReference>
<dbReference type="InterPro" id="IPR001692">
    <property type="entry name" value="Histidinol_DH_CS"/>
</dbReference>
<evidence type="ECO:0000256" key="4">
    <source>
        <dbReference type="ARBA" id="ARBA00022723"/>
    </source>
</evidence>
<dbReference type="NCBIfam" id="TIGR00069">
    <property type="entry name" value="hisD"/>
    <property type="match status" value="1"/>
</dbReference>
<dbReference type="SUPFAM" id="SSF53720">
    <property type="entry name" value="ALDH-like"/>
    <property type="match status" value="1"/>
</dbReference>
<dbReference type="Gene3D" id="3.40.50.1980">
    <property type="entry name" value="Nitrogenase molybdenum iron protein domain"/>
    <property type="match status" value="2"/>
</dbReference>
<evidence type="ECO:0000256" key="9">
    <source>
        <dbReference type="PIRNR" id="PIRNR000099"/>
    </source>
</evidence>
<evidence type="ECO:0000256" key="1">
    <source>
        <dbReference type="ARBA" id="ARBA00003850"/>
    </source>
</evidence>
<evidence type="ECO:0000313" key="15">
    <source>
        <dbReference type="EMBL" id="SDJ69780.1"/>
    </source>
</evidence>
<dbReference type="GO" id="GO:0005829">
    <property type="term" value="C:cytosol"/>
    <property type="evidence" value="ECO:0007669"/>
    <property type="project" value="TreeGrafter"/>
</dbReference>
<feature type="binding site" evidence="8 12">
    <location>
        <position position="233"/>
    </location>
    <ligand>
        <name>substrate</name>
    </ligand>
</feature>
<sequence>MIPYYDLEQFRNLFLKRRKGNQLDNKILTTARQVIDDIRSNGDKALAAYVKRFDGIIPESWEVTEREREQAWSQVPKEVIESLQAAAGNIRNFHKKQLQNTRFMDMTEDVISGQLYRPIERVGLYVPGGTASYPSTVLMNAIPAALAGVNQLFMATPVRNSQEISPVLAVAADIAGVNKIYKVGGIQAIAALAYGTESIPFVDKIVGPGNAYVAAAKSLVFGDVGIDMIAGPSEVAIIADDYAIPSYVAADLIAQAEHDENARAFLFTTSSQLAEAVVKQLNEQCSSLPRRNIAEKSLADKGAVIVVKDIDEAFALVNQLAPEHLEIQTKEPLQLLSKVKNAGSVFLGNYTPEALGDYFAGPNHVLPTSGTARFSSGLSVDDFLTKTTFLYYSSQALESAAGHITNIAEVEKLEGHSRAVKQRFRKGQKINERKWDGNENS</sequence>
<keyword evidence="8" id="KW-0028">Amino-acid biosynthesis</keyword>
<name>A0A1G8VX28_9BACI</name>
<dbReference type="UniPathway" id="UPA00031">
    <property type="reaction ID" value="UER00014"/>
</dbReference>
<dbReference type="FunFam" id="3.40.50.1980:FF:000001">
    <property type="entry name" value="Histidinol dehydrogenase"/>
    <property type="match status" value="1"/>
</dbReference>
<keyword evidence="6 8" id="KW-0560">Oxidoreductase</keyword>
<dbReference type="RefSeq" id="WP_093210492.1">
    <property type="nucleotide sequence ID" value="NZ_FNFL01000001.1"/>
</dbReference>
<comment type="catalytic activity">
    <reaction evidence="7 8">
        <text>L-histidinol + 2 NAD(+) + H2O = L-histidine + 2 NADH + 3 H(+)</text>
        <dbReference type="Rhea" id="RHEA:20641"/>
        <dbReference type="ChEBI" id="CHEBI:15377"/>
        <dbReference type="ChEBI" id="CHEBI:15378"/>
        <dbReference type="ChEBI" id="CHEBI:57540"/>
        <dbReference type="ChEBI" id="CHEBI:57595"/>
        <dbReference type="ChEBI" id="CHEBI:57699"/>
        <dbReference type="ChEBI" id="CHEBI:57945"/>
        <dbReference type="EC" id="1.1.1.23"/>
    </reaction>
</comment>
<dbReference type="Gene3D" id="1.20.5.1300">
    <property type="match status" value="1"/>
</dbReference>
<dbReference type="CDD" id="cd06572">
    <property type="entry name" value="Histidinol_dh"/>
    <property type="match status" value="1"/>
</dbReference>
<feature type="binding site" evidence="8 11">
    <location>
        <position position="187"/>
    </location>
    <ligand>
        <name>NAD(+)</name>
        <dbReference type="ChEBI" id="CHEBI:57540"/>
    </ligand>
</feature>
<evidence type="ECO:0000313" key="16">
    <source>
        <dbReference type="Proteomes" id="UP000198694"/>
    </source>
</evidence>
<organism evidence="15 16">
    <name type="scientific">Sediminibacillus albus</name>
    <dbReference type="NCBI Taxonomy" id="407036"/>
    <lineage>
        <taxon>Bacteria</taxon>
        <taxon>Bacillati</taxon>
        <taxon>Bacillota</taxon>
        <taxon>Bacilli</taxon>
        <taxon>Bacillales</taxon>
        <taxon>Bacillaceae</taxon>
        <taxon>Sediminibacillus</taxon>
    </lineage>
</organism>
<keyword evidence="5 8" id="KW-0862">Zinc</keyword>
<evidence type="ECO:0000256" key="2">
    <source>
        <dbReference type="ARBA" id="ARBA00010178"/>
    </source>
</evidence>
<comment type="function">
    <text evidence="1 8">Catalyzes the sequential NAD-dependent oxidations of L-histidinol to L-histidinaldehyde and then to L-histidine.</text>
</comment>
<protein>
    <recommendedName>
        <fullName evidence="3 8">Histidinol dehydrogenase</fullName>
        <shortName evidence="8">HDH</shortName>
        <ecNumber evidence="3 8">1.1.1.23</ecNumber>
    </recommendedName>
</protein>
<dbReference type="EMBL" id="FNFL01000001">
    <property type="protein sequence ID" value="SDJ69780.1"/>
    <property type="molecule type" value="Genomic_DNA"/>
</dbReference>
<dbReference type="PRINTS" id="PR00083">
    <property type="entry name" value="HOLDHDRGNASE"/>
</dbReference>
<reference evidence="15 16" key="1">
    <citation type="submission" date="2016-10" db="EMBL/GenBank/DDBJ databases">
        <authorList>
            <person name="de Groot N.N."/>
        </authorList>
    </citation>
    <scope>NUCLEOTIDE SEQUENCE [LARGE SCALE GENOMIC DNA]</scope>
    <source>
        <strain evidence="15 16">CGMCC 1.6502</strain>
    </source>
</reference>
<dbReference type="AlphaFoldDB" id="A0A1G8VX28"/>
<keyword evidence="4 8" id="KW-0479">Metal-binding</keyword>
<feature type="binding site" evidence="8 13">
    <location>
        <position position="416"/>
    </location>
    <ligand>
        <name>Zn(2+)</name>
        <dbReference type="ChEBI" id="CHEBI:29105"/>
    </ligand>
</feature>
<feature type="active site" description="Proton acceptor" evidence="8 10">
    <location>
        <position position="324"/>
    </location>
</feature>
<keyword evidence="8 11" id="KW-0520">NAD</keyword>
<feature type="binding site" evidence="8 13">
    <location>
        <position position="357"/>
    </location>
    <ligand>
        <name>Zn(2+)</name>
        <dbReference type="ChEBI" id="CHEBI:29105"/>
    </ligand>
</feature>
<dbReference type="PANTHER" id="PTHR21256">
    <property type="entry name" value="HISTIDINOL DEHYDROGENASE HDH"/>
    <property type="match status" value="1"/>
</dbReference>
<gene>
    <name evidence="8" type="primary">hisD</name>
    <name evidence="15" type="ORF">SAMN05216243_0371</name>
</gene>
<dbReference type="GO" id="GO:0051287">
    <property type="term" value="F:NAD binding"/>
    <property type="evidence" value="ECO:0007669"/>
    <property type="project" value="InterPro"/>
</dbReference>
<keyword evidence="16" id="KW-1185">Reference proteome</keyword>
<dbReference type="OrthoDB" id="9805269at2"/>
<dbReference type="InterPro" id="IPR022695">
    <property type="entry name" value="Histidinol_DH_monofunct"/>
</dbReference>
<dbReference type="InterPro" id="IPR016161">
    <property type="entry name" value="Ald_DH/histidinol_DH"/>
</dbReference>
<dbReference type="GO" id="GO:0000105">
    <property type="term" value="P:L-histidine biosynthetic process"/>
    <property type="evidence" value="ECO:0007669"/>
    <property type="project" value="UniProtKB-UniRule"/>
</dbReference>
<evidence type="ECO:0000256" key="7">
    <source>
        <dbReference type="ARBA" id="ARBA00049489"/>
    </source>
</evidence>
<evidence type="ECO:0000256" key="6">
    <source>
        <dbReference type="ARBA" id="ARBA00023002"/>
    </source>
</evidence>
<evidence type="ECO:0000256" key="8">
    <source>
        <dbReference type="HAMAP-Rule" id="MF_01024"/>
    </source>
</evidence>
<dbReference type="PIRSF" id="PIRSF000099">
    <property type="entry name" value="Histidinol_dh"/>
    <property type="match status" value="1"/>
</dbReference>
<dbReference type="Proteomes" id="UP000198694">
    <property type="component" value="Unassembled WGS sequence"/>
</dbReference>
<evidence type="ECO:0000256" key="12">
    <source>
        <dbReference type="PIRSR" id="PIRSR000099-3"/>
    </source>
</evidence>
<evidence type="ECO:0000256" key="3">
    <source>
        <dbReference type="ARBA" id="ARBA00012965"/>
    </source>
</evidence>
<evidence type="ECO:0000256" key="10">
    <source>
        <dbReference type="PIRSR" id="PIRSR000099-1"/>
    </source>
</evidence>
<dbReference type="EC" id="1.1.1.23" evidence="3 8"/>
<feature type="binding site" evidence="8 13">
    <location>
        <position position="255"/>
    </location>
    <ligand>
        <name>Zn(2+)</name>
        <dbReference type="ChEBI" id="CHEBI:29105"/>
    </ligand>
</feature>
<feature type="binding site" evidence="8 12">
    <location>
        <position position="255"/>
    </location>
    <ligand>
        <name>substrate</name>
    </ligand>
</feature>
<comment type="similarity">
    <text evidence="2 8 9 14">Belongs to the histidinol dehydrogenase family.</text>
</comment>
<feature type="binding site" evidence="8 11">
    <location>
        <position position="125"/>
    </location>
    <ligand>
        <name>NAD(+)</name>
        <dbReference type="ChEBI" id="CHEBI:57540"/>
    </ligand>
</feature>
<feature type="binding site" evidence="8 12">
    <location>
        <position position="357"/>
    </location>
    <ligand>
        <name>substrate</name>
    </ligand>
</feature>
<comment type="cofactor">
    <cofactor evidence="8 13">
        <name>Zn(2+)</name>
        <dbReference type="ChEBI" id="CHEBI:29105"/>
    </cofactor>
    <text evidence="8 13">Binds 1 zinc ion per subunit.</text>
</comment>
<feature type="binding site" evidence="8 12">
    <location>
        <position position="411"/>
    </location>
    <ligand>
        <name>substrate</name>
    </ligand>
</feature>
<dbReference type="FunFam" id="3.40.50.1980:FF:000026">
    <property type="entry name" value="Histidinol dehydrogenase"/>
    <property type="match status" value="1"/>
</dbReference>
<dbReference type="STRING" id="407036.SAMN05216243_0371"/>